<proteinExistence type="predicted"/>
<dbReference type="EC" id="3.1.1.1" evidence="2"/>
<dbReference type="AlphaFoldDB" id="A0A1W1C5N9"/>
<dbReference type="InterPro" id="IPR029058">
    <property type="entry name" value="AB_hydrolase_fold"/>
</dbReference>
<reference evidence="2" key="1">
    <citation type="submission" date="2016-10" db="EMBL/GenBank/DDBJ databases">
        <authorList>
            <person name="de Groot N.N."/>
        </authorList>
    </citation>
    <scope>NUCLEOTIDE SEQUENCE</scope>
</reference>
<evidence type="ECO:0000259" key="1">
    <source>
        <dbReference type="SMART" id="SM00563"/>
    </source>
</evidence>
<keyword evidence="2" id="KW-0378">Hydrolase</keyword>
<dbReference type="Pfam" id="PF01553">
    <property type="entry name" value="Acyltransferase"/>
    <property type="match status" value="1"/>
</dbReference>
<organism evidence="2">
    <name type="scientific">hydrothermal vent metagenome</name>
    <dbReference type="NCBI Taxonomy" id="652676"/>
    <lineage>
        <taxon>unclassified sequences</taxon>
        <taxon>metagenomes</taxon>
        <taxon>ecological metagenomes</taxon>
    </lineage>
</organism>
<dbReference type="PANTHER" id="PTHR11614">
    <property type="entry name" value="PHOSPHOLIPASE-RELATED"/>
    <property type="match status" value="1"/>
</dbReference>
<sequence length="711" mass="82124">MRDRLYDASQFVFSLVEKAMANSITFSGEENLNKKLPTLFVANHFTRMETFLLPYVLYKKLNFQVRSLADHSIFKGVLGEYLSAVGTVSTKDKDRNEKILGDLLTGRISWMIYPEGSMIKSKKVLLSKDTFVTEDETGLHDIFTGAAVVALKSEMLKTKYLELQNECDIESLKEFKDKYFLGDAENISYYNTHIVPVNISYTPIGKGANNLAEFAYKYIDDISDDLNEEIDIESNLLLNSQLHIHFSKAIDVKAYLLKSKRELQRLNIEIDDVNLIEKMKVPFINLMMDEVYKNILITFEHIFALSLEYLEARVFTLDELKRRIYLISRELKKSATYNVSMALHANIYTLLNDEPHKLFDEVFVLSLGENILEEVDKNRYRVNIVNFKNEYTFNTIRVKNILRVLINETMILEELHMTIKHQINKDLATVNKEVFYTIYNRDKKEFKYDYNQFYSVFDSKPKEVGEPFILYNENNSIGCVISHGYKSGPKEIAPLAQYLFEQGINVYAVRLKGHGTMPEDLRDVTYKDWYNSFDVGYSALRGVSEKLYLCGFSTGGLLALLKASNVQDTVDGIICINSALSLQDIRVKYIVPTLNILNNFLSMFNADMDTYESEPEHPDINYKKHYLTSIGELKELIDVVNERLRFVTEPTFIIQGDKDPIVNPQSADLIYDSIASAKKEKYILHSDKHVITLEEDTREVFFEKIVAFIRA</sequence>
<dbReference type="Pfam" id="PF12146">
    <property type="entry name" value="Hydrolase_4"/>
    <property type="match status" value="1"/>
</dbReference>
<evidence type="ECO:0000313" key="2">
    <source>
        <dbReference type="EMBL" id="SFV61037.1"/>
    </source>
</evidence>
<dbReference type="InterPro" id="IPR022742">
    <property type="entry name" value="Hydrolase_4"/>
</dbReference>
<dbReference type="GO" id="GO:0016746">
    <property type="term" value="F:acyltransferase activity"/>
    <property type="evidence" value="ECO:0007669"/>
    <property type="project" value="InterPro"/>
</dbReference>
<dbReference type="GO" id="GO:0106435">
    <property type="term" value="F:carboxylesterase activity"/>
    <property type="evidence" value="ECO:0007669"/>
    <property type="project" value="UniProtKB-EC"/>
</dbReference>
<dbReference type="EMBL" id="FPHF01000058">
    <property type="protein sequence ID" value="SFV61037.1"/>
    <property type="molecule type" value="Genomic_DNA"/>
</dbReference>
<dbReference type="Gene3D" id="3.40.50.1820">
    <property type="entry name" value="alpha/beta hydrolase"/>
    <property type="match status" value="1"/>
</dbReference>
<name>A0A1W1C5N9_9ZZZZ</name>
<dbReference type="InterPro" id="IPR002123">
    <property type="entry name" value="Plipid/glycerol_acylTrfase"/>
</dbReference>
<dbReference type="SUPFAM" id="SSF69593">
    <property type="entry name" value="Glycerol-3-phosphate (1)-acyltransferase"/>
    <property type="match status" value="1"/>
</dbReference>
<feature type="domain" description="Phospholipid/glycerol acyltransferase" evidence="1">
    <location>
        <begin position="38"/>
        <end position="202"/>
    </location>
</feature>
<accession>A0A1W1C5N9</accession>
<protein>
    <submittedName>
        <fullName evidence="2">Carboxylesterase</fullName>
        <ecNumber evidence="2">3.1.1.1</ecNumber>
    </submittedName>
</protein>
<gene>
    <name evidence="2" type="ORF">MNB_SM-4-248</name>
</gene>
<dbReference type="SUPFAM" id="SSF53474">
    <property type="entry name" value="alpha/beta-Hydrolases"/>
    <property type="match status" value="1"/>
</dbReference>
<dbReference type="SMART" id="SM00563">
    <property type="entry name" value="PlsC"/>
    <property type="match status" value="1"/>
</dbReference>
<dbReference type="InterPro" id="IPR051044">
    <property type="entry name" value="MAG_DAG_Lipase"/>
</dbReference>